<feature type="transmembrane region" description="Helical" evidence="8">
    <location>
        <begin position="268"/>
        <end position="289"/>
    </location>
</feature>
<dbReference type="EMBL" id="VFML01000001">
    <property type="protein sequence ID" value="TQJ04023.1"/>
    <property type="molecule type" value="Genomic_DNA"/>
</dbReference>
<dbReference type="PANTHER" id="PTHR42718">
    <property type="entry name" value="MAJOR FACILITATOR SUPERFAMILY MULTIDRUG TRANSPORTER MFSC"/>
    <property type="match status" value="1"/>
</dbReference>
<evidence type="ECO:0000256" key="7">
    <source>
        <dbReference type="SAM" id="MobiDB-lite"/>
    </source>
</evidence>
<keyword evidence="5 8" id="KW-1133">Transmembrane helix</keyword>
<dbReference type="OrthoDB" id="4172724at2"/>
<proteinExistence type="predicted"/>
<dbReference type="Gene3D" id="1.20.1250.20">
    <property type="entry name" value="MFS general substrate transporter like domains"/>
    <property type="match status" value="1"/>
</dbReference>
<feature type="transmembrane region" description="Helical" evidence="8">
    <location>
        <begin position="404"/>
        <end position="421"/>
    </location>
</feature>
<feature type="transmembrane region" description="Helical" evidence="8">
    <location>
        <begin position="295"/>
        <end position="322"/>
    </location>
</feature>
<dbReference type="Proteomes" id="UP000320876">
    <property type="component" value="Unassembled WGS sequence"/>
</dbReference>
<keyword evidence="6 8" id="KW-0472">Membrane</keyword>
<evidence type="ECO:0000256" key="5">
    <source>
        <dbReference type="ARBA" id="ARBA00022989"/>
    </source>
</evidence>
<comment type="subcellular location">
    <subcellularLocation>
        <location evidence="1">Cell membrane</location>
        <topology evidence="1">Multi-pass membrane protein</topology>
    </subcellularLocation>
</comment>
<dbReference type="RefSeq" id="WP_141999764.1">
    <property type="nucleotide sequence ID" value="NZ_VFML01000001.1"/>
</dbReference>
<evidence type="ECO:0000256" key="8">
    <source>
        <dbReference type="SAM" id="Phobius"/>
    </source>
</evidence>
<feature type="transmembrane region" description="Helical" evidence="8">
    <location>
        <begin position="12"/>
        <end position="31"/>
    </location>
</feature>
<evidence type="ECO:0000259" key="9">
    <source>
        <dbReference type="PROSITE" id="PS50850"/>
    </source>
</evidence>
<evidence type="ECO:0000313" key="11">
    <source>
        <dbReference type="Proteomes" id="UP000320876"/>
    </source>
</evidence>
<feature type="transmembrane region" description="Helical" evidence="8">
    <location>
        <begin position="51"/>
        <end position="69"/>
    </location>
</feature>
<sequence>MSETAQRAGLREWVGLVVLTLPALVIAMDFTALHLAVPKLSADLQPTSTQMLWIVDIYGFLIAGLLVVMGTLGDRIGRRKLLLIGGAAFGAASVLTAFASSAELLIAGRALLGVTGATLLPSTLALISNMFADPVQRRRAIAVWSTSFMLGGAIGPLVSGGLLETFWWGSVFLPAVPVMLLLIGLGPVVLPEFRTASAGRVDLASVVLAMASILPVVYGVKELAKGGLSATAPLSLAAGALLGWVFLRRQRRLTNPLLDLALFGNRSFNASIGAQTTSLFVLAAMQFFLMQYLQLVLGFSPLAAGLWTIPAMVAGVIASLLVPSLAQRISPPRLIVTGMLLAVGGLGIIAGAGSSGVGLAMAGFILLNLSLNPTMVLTYDLIIGSAPAERAGTASGTAETGNELGIALGVAIAGSIGAAVYRGRLTGDTLPAGTPAGAADAARDTLGGAVAAAAELPAGLGARLLAVTRDAFLHGMTLTTIVLAALLAAVTGTVALLLRGSGAAPAPRDDRVDESADESANESTDEDDECGEPAVVG</sequence>
<feature type="transmembrane region" description="Helical" evidence="8">
    <location>
        <begin position="140"/>
        <end position="159"/>
    </location>
</feature>
<dbReference type="InterPro" id="IPR011701">
    <property type="entry name" value="MFS"/>
</dbReference>
<gene>
    <name evidence="10" type="ORF">FB471_3803</name>
</gene>
<keyword evidence="4 8" id="KW-0812">Transmembrane</keyword>
<protein>
    <submittedName>
        <fullName evidence="10">DHA2 family multidrug resistance protein-like MFS transporter</fullName>
    </submittedName>
</protein>
<keyword evidence="3" id="KW-1003">Cell membrane</keyword>
<feature type="transmembrane region" description="Helical" evidence="8">
    <location>
        <begin position="165"/>
        <end position="189"/>
    </location>
</feature>
<dbReference type="Gene3D" id="1.20.1720.10">
    <property type="entry name" value="Multidrug resistance protein D"/>
    <property type="match status" value="1"/>
</dbReference>
<feature type="transmembrane region" description="Helical" evidence="8">
    <location>
        <begin position="226"/>
        <end position="247"/>
    </location>
</feature>
<organism evidence="10 11">
    <name type="scientific">Amycolatopsis cihanbeyliensis</name>
    <dbReference type="NCBI Taxonomy" id="1128664"/>
    <lineage>
        <taxon>Bacteria</taxon>
        <taxon>Bacillati</taxon>
        <taxon>Actinomycetota</taxon>
        <taxon>Actinomycetes</taxon>
        <taxon>Pseudonocardiales</taxon>
        <taxon>Pseudonocardiaceae</taxon>
        <taxon>Amycolatopsis</taxon>
    </lineage>
</organism>
<dbReference type="GO" id="GO:0022857">
    <property type="term" value="F:transmembrane transporter activity"/>
    <property type="evidence" value="ECO:0007669"/>
    <property type="project" value="InterPro"/>
</dbReference>
<keyword evidence="2" id="KW-0813">Transport</keyword>
<evidence type="ECO:0000256" key="1">
    <source>
        <dbReference type="ARBA" id="ARBA00004651"/>
    </source>
</evidence>
<feature type="transmembrane region" description="Helical" evidence="8">
    <location>
        <begin position="106"/>
        <end position="128"/>
    </location>
</feature>
<dbReference type="Pfam" id="PF07690">
    <property type="entry name" value="MFS_1"/>
    <property type="match status" value="1"/>
</dbReference>
<comment type="caution">
    <text evidence="10">The sequence shown here is derived from an EMBL/GenBank/DDBJ whole genome shotgun (WGS) entry which is preliminary data.</text>
</comment>
<dbReference type="PROSITE" id="PS50850">
    <property type="entry name" value="MFS"/>
    <property type="match status" value="1"/>
</dbReference>
<evidence type="ECO:0000256" key="3">
    <source>
        <dbReference type="ARBA" id="ARBA00022475"/>
    </source>
</evidence>
<evidence type="ECO:0000256" key="2">
    <source>
        <dbReference type="ARBA" id="ARBA00022448"/>
    </source>
</evidence>
<evidence type="ECO:0000313" key="10">
    <source>
        <dbReference type="EMBL" id="TQJ04023.1"/>
    </source>
</evidence>
<dbReference type="InterPro" id="IPR036259">
    <property type="entry name" value="MFS_trans_sf"/>
</dbReference>
<feature type="transmembrane region" description="Helical" evidence="8">
    <location>
        <begin position="81"/>
        <end position="100"/>
    </location>
</feature>
<dbReference type="GO" id="GO:0005886">
    <property type="term" value="C:plasma membrane"/>
    <property type="evidence" value="ECO:0007669"/>
    <property type="project" value="UniProtKB-SubCell"/>
</dbReference>
<dbReference type="CDD" id="cd17321">
    <property type="entry name" value="MFS_MMR_MDR_like"/>
    <property type="match status" value="1"/>
</dbReference>
<feature type="transmembrane region" description="Helical" evidence="8">
    <location>
        <begin position="334"/>
        <end position="353"/>
    </location>
</feature>
<dbReference type="AlphaFoldDB" id="A0A542DLP7"/>
<feature type="compositionally biased region" description="Acidic residues" evidence="7">
    <location>
        <begin position="515"/>
        <end position="531"/>
    </location>
</feature>
<feature type="transmembrane region" description="Helical" evidence="8">
    <location>
        <begin position="359"/>
        <end position="383"/>
    </location>
</feature>
<evidence type="ECO:0000256" key="6">
    <source>
        <dbReference type="ARBA" id="ARBA00023136"/>
    </source>
</evidence>
<dbReference type="PANTHER" id="PTHR42718:SF47">
    <property type="entry name" value="METHYL VIOLOGEN RESISTANCE PROTEIN SMVA"/>
    <property type="match status" value="1"/>
</dbReference>
<feature type="transmembrane region" description="Helical" evidence="8">
    <location>
        <begin position="201"/>
        <end position="220"/>
    </location>
</feature>
<dbReference type="InterPro" id="IPR020846">
    <property type="entry name" value="MFS_dom"/>
</dbReference>
<evidence type="ECO:0000256" key="4">
    <source>
        <dbReference type="ARBA" id="ARBA00022692"/>
    </source>
</evidence>
<accession>A0A542DLP7</accession>
<keyword evidence="11" id="KW-1185">Reference proteome</keyword>
<reference evidence="10 11" key="1">
    <citation type="submission" date="2019-06" db="EMBL/GenBank/DDBJ databases">
        <title>Sequencing the genomes of 1000 actinobacteria strains.</title>
        <authorList>
            <person name="Klenk H.-P."/>
        </authorList>
    </citation>
    <scope>NUCLEOTIDE SEQUENCE [LARGE SCALE GENOMIC DNA]</scope>
    <source>
        <strain evidence="10 11">DSM 45679</strain>
    </source>
</reference>
<feature type="region of interest" description="Disordered" evidence="7">
    <location>
        <begin position="502"/>
        <end position="537"/>
    </location>
</feature>
<dbReference type="SUPFAM" id="SSF103473">
    <property type="entry name" value="MFS general substrate transporter"/>
    <property type="match status" value="1"/>
</dbReference>
<name>A0A542DLP7_AMYCI</name>
<feature type="domain" description="Major facilitator superfamily (MFS) profile" evidence="9">
    <location>
        <begin position="15"/>
        <end position="503"/>
    </location>
</feature>
<feature type="transmembrane region" description="Helical" evidence="8">
    <location>
        <begin position="471"/>
        <end position="498"/>
    </location>
</feature>